<reference evidence="4 5" key="1">
    <citation type="submission" date="2016-12" db="EMBL/GenBank/DDBJ databases">
        <title>The new phylogeny of genus Mycobacterium.</title>
        <authorList>
            <person name="Tortoli E."/>
            <person name="Trovato A."/>
            <person name="Cirillo D.M."/>
        </authorList>
    </citation>
    <scope>NUCLEOTIDE SEQUENCE [LARGE SCALE GENOMIC DNA]</scope>
    <source>
        <strain evidence="4 5">DSM 45130</strain>
    </source>
</reference>
<accession>A0A1X0CXG9</accession>
<proteinExistence type="predicted"/>
<dbReference type="CDD" id="cd04730">
    <property type="entry name" value="NPD_like"/>
    <property type="match status" value="1"/>
</dbReference>
<dbReference type="InterPro" id="IPR013785">
    <property type="entry name" value="Aldolase_TIM"/>
</dbReference>
<dbReference type="SUPFAM" id="SSF51412">
    <property type="entry name" value="Inosine monophosphate dehydrogenase (IMPDH)"/>
    <property type="match status" value="1"/>
</dbReference>
<name>A0A1X0CXG9_9MYCO</name>
<keyword evidence="1" id="KW-0285">Flavoprotein</keyword>
<keyword evidence="2" id="KW-0288">FMN</keyword>
<evidence type="ECO:0000313" key="5">
    <source>
        <dbReference type="Proteomes" id="UP000192801"/>
    </source>
</evidence>
<dbReference type="AlphaFoldDB" id="A0A1X0CXG9"/>
<keyword evidence="3" id="KW-0560">Oxidoreductase</keyword>
<dbReference type="RefSeq" id="WP_083033381.1">
    <property type="nucleotide sequence ID" value="NZ_AP022618.1"/>
</dbReference>
<comment type="caution">
    <text evidence="4">The sequence shown here is derived from an EMBL/GenBank/DDBJ whole genome shotgun (WGS) entry which is preliminary data.</text>
</comment>
<dbReference type="OrthoDB" id="9778912at2"/>
<gene>
    <name evidence="4" type="ORF">BST26_19590</name>
</gene>
<dbReference type="EMBL" id="MVHS01000071">
    <property type="protein sequence ID" value="ORA64867.1"/>
    <property type="molecule type" value="Genomic_DNA"/>
</dbReference>
<keyword evidence="5" id="KW-1185">Reference proteome</keyword>
<evidence type="ECO:0000256" key="2">
    <source>
        <dbReference type="ARBA" id="ARBA00022643"/>
    </source>
</evidence>
<dbReference type="Pfam" id="PF03060">
    <property type="entry name" value="NMO"/>
    <property type="match status" value="2"/>
</dbReference>
<dbReference type="PANTHER" id="PTHR32332:SF20">
    <property type="entry name" value="2-NITROPROPANE DIOXYGENASE-LIKE PROTEIN"/>
    <property type="match status" value="1"/>
</dbReference>
<dbReference type="PANTHER" id="PTHR32332">
    <property type="entry name" value="2-NITROPROPANE DIOXYGENASE"/>
    <property type="match status" value="1"/>
</dbReference>
<dbReference type="Proteomes" id="UP000192801">
    <property type="component" value="Unassembled WGS sequence"/>
</dbReference>
<dbReference type="InterPro" id="IPR004136">
    <property type="entry name" value="NMO"/>
</dbReference>
<sequence>MPNRIQELLGVEYPVVQAPMTYIARAELAAAVSAAGGLGVIETISPGGRADLLRVRELTDRPVAANLMIQGWKNDPSIVDILAGAGVRYVFSSAGDPAVFTDRLHDAGMVVVHVVGSVRAAEKAVAAGVDALVVEGVEGGGFKSRHGASTMVLLPAVAERFDIPLIAAGGICDGRSAAAAVVLGAEGVQMGTRMLSSVESRVHGNYKDAVLAATDDGTRLISLPGNPTMRVLHRGMAAELAGATEAPPLLGRITELYFEGDFGASVGNCGQVSARIAEILPVATIVEETWRGAQAALDAGLARLG</sequence>
<dbReference type="GO" id="GO:0051213">
    <property type="term" value="F:dioxygenase activity"/>
    <property type="evidence" value="ECO:0007669"/>
    <property type="project" value="UniProtKB-KW"/>
</dbReference>
<protein>
    <submittedName>
        <fullName evidence="4">2-nitropropane dioxygenase</fullName>
    </submittedName>
</protein>
<dbReference type="Gene3D" id="3.20.20.70">
    <property type="entry name" value="Aldolase class I"/>
    <property type="match status" value="1"/>
</dbReference>
<evidence type="ECO:0000313" key="4">
    <source>
        <dbReference type="EMBL" id="ORA64867.1"/>
    </source>
</evidence>
<organism evidence="4 5">
    <name type="scientific">Mycolicibacterium insubricum</name>
    <dbReference type="NCBI Taxonomy" id="444597"/>
    <lineage>
        <taxon>Bacteria</taxon>
        <taxon>Bacillati</taxon>
        <taxon>Actinomycetota</taxon>
        <taxon>Actinomycetes</taxon>
        <taxon>Mycobacteriales</taxon>
        <taxon>Mycobacteriaceae</taxon>
        <taxon>Mycolicibacterium</taxon>
    </lineage>
</organism>
<dbReference type="GO" id="GO:0018580">
    <property type="term" value="F:nitronate monooxygenase activity"/>
    <property type="evidence" value="ECO:0007669"/>
    <property type="project" value="InterPro"/>
</dbReference>
<evidence type="ECO:0000256" key="1">
    <source>
        <dbReference type="ARBA" id="ARBA00022630"/>
    </source>
</evidence>
<evidence type="ECO:0000256" key="3">
    <source>
        <dbReference type="ARBA" id="ARBA00023002"/>
    </source>
</evidence>
<keyword evidence="4" id="KW-0223">Dioxygenase</keyword>
<dbReference type="STRING" id="444597.BST26_19590"/>